<reference evidence="1 2" key="1">
    <citation type="submission" date="2020-04" db="EMBL/GenBank/DDBJ databases">
        <authorList>
            <person name="Basu S."/>
            <person name="Maruthanayagam V."/>
            <person name="Chakraborty S."/>
            <person name="Pramanik A."/>
            <person name="Mukherjee J."/>
            <person name="Brink B."/>
        </authorList>
    </citation>
    <scope>NUCLEOTIDE SEQUENCE [LARGE SCALE GENOMIC DNA]</scope>
    <source>
        <strain evidence="1 2">AP17</strain>
    </source>
</reference>
<dbReference type="AlphaFoldDB" id="A0A6H1TWB5"/>
<sequence length="280" mass="32245">MTDIRKLINQLAAAENQLQQTEFLAPCVSGGRVCTRVAGIVYSFLIQPSDFEGWGIFKAKNEKEAELVETADLFQIDAYLDRLAPMRLHLAYPLTRRTWLAYPANESDARQRIGSAKPVPIYLVEEGDRFETIVARWDGARFWFEAIDRRADPIFCETLRENLTQLTAPKNLKFKGMTPEMRTVYDLVTQKTPEFDEHWQRRRDEGRLREALRVGGGELIRFEDRHEDFWTVDWLTGDGERHTSAIAKSDLTVVSSGICLSGRDRDFDLHSLVGVIEYRD</sequence>
<evidence type="ECO:0000313" key="1">
    <source>
        <dbReference type="EMBL" id="QIZ70861.1"/>
    </source>
</evidence>
<organism evidence="1 2">
    <name type="scientific">Oxynema aestuarii AP17</name>
    <dbReference type="NCBI Taxonomy" id="2064643"/>
    <lineage>
        <taxon>Bacteria</taxon>
        <taxon>Bacillati</taxon>
        <taxon>Cyanobacteriota</taxon>
        <taxon>Cyanophyceae</taxon>
        <taxon>Oscillatoriophycideae</taxon>
        <taxon>Oscillatoriales</taxon>
        <taxon>Oscillatoriaceae</taxon>
        <taxon>Oxynema</taxon>
        <taxon>Oxynema aestuarii</taxon>
    </lineage>
</organism>
<dbReference type="KEGG" id="oxy:HCG48_09915"/>
<evidence type="ECO:0000313" key="2">
    <source>
        <dbReference type="Proteomes" id="UP000500857"/>
    </source>
</evidence>
<dbReference type="Proteomes" id="UP000500857">
    <property type="component" value="Chromosome"/>
</dbReference>
<dbReference type="RefSeq" id="WP_168569016.1">
    <property type="nucleotide sequence ID" value="NZ_CP051167.1"/>
</dbReference>
<dbReference type="EMBL" id="CP051167">
    <property type="protein sequence ID" value="QIZ70861.1"/>
    <property type="molecule type" value="Genomic_DNA"/>
</dbReference>
<protein>
    <submittedName>
        <fullName evidence="1">Uncharacterized protein</fullName>
    </submittedName>
</protein>
<accession>A0A6H1TWB5</accession>
<keyword evidence="2" id="KW-1185">Reference proteome</keyword>
<gene>
    <name evidence="1" type="ORF">HCG48_09915</name>
</gene>
<proteinExistence type="predicted"/>
<name>A0A6H1TWB5_9CYAN</name>